<dbReference type="InterPro" id="IPR036866">
    <property type="entry name" value="RibonucZ/Hydroxyglut_hydro"/>
</dbReference>
<comment type="similarity">
    <text evidence="2">Belongs to the metallo-beta-lactamase superfamily.</text>
</comment>
<dbReference type="InterPro" id="IPR001279">
    <property type="entry name" value="Metallo-B-lactamas"/>
</dbReference>
<evidence type="ECO:0000259" key="6">
    <source>
        <dbReference type="SMART" id="SM00849"/>
    </source>
</evidence>
<evidence type="ECO:0000256" key="3">
    <source>
        <dbReference type="ARBA" id="ARBA00022723"/>
    </source>
</evidence>
<gene>
    <name evidence="7" type="ORF">Pan265_07330</name>
</gene>
<name>A0A518BV84_9BACT</name>
<accession>A0A518BV84</accession>
<dbReference type="SMART" id="SM00849">
    <property type="entry name" value="Lactamase_B"/>
    <property type="match status" value="1"/>
</dbReference>
<keyword evidence="5" id="KW-0862">Zinc</keyword>
<proteinExistence type="inferred from homology"/>
<comment type="cofactor">
    <cofactor evidence="1">
        <name>Zn(2+)</name>
        <dbReference type="ChEBI" id="CHEBI:29105"/>
    </cofactor>
</comment>
<evidence type="ECO:0000256" key="2">
    <source>
        <dbReference type="ARBA" id="ARBA00007749"/>
    </source>
</evidence>
<evidence type="ECO:0000256" key="5">
    <source>
        <dbReference type="ARBA" id="ARBA00022833"/>
    </source>
</evidence>
<dbReference type="EMBL" id="CP036280">
    <property type="protein sequence ID" value="QDU70892.1"/>
    <property type="molecule type" value="Genomic_DNA"/>
</dbReference>
<evidence type="ECO:0000313" key="7">
    <source>
        <dbReference type="EMBL" id="QDU70892.1"/>
    </source>
</evidence>
<dbReference type="AlphaFoldDB" id="A0A518BV84"/>
<sequence length="226" mass="24924">MTFEYRIISIGALSVHELWKQQGPARTPHATCTLIRTENRTILVDPGLPPEVITARLAERSGLTPADISDVFLTNFRPAHRWGLLAFPNAKWLIAEAEREAVGNLLVQQFQEAPDDQTRETLRQEIALLQRFEAAPDQVAPRVDLFPLPGYTPGTCGLLLPLTSTTILVAGDAVASAEHLEQGRVQRAAFNIEQARESLAEAIEIADVIIPGHDNMLINPTRRPMG</sequence>
<keyword evidence="3" id="KW-0479">Metal-binding</keyword>
<evidence type="ECO:0000256" key="4">
    <source>
        <dbReference type="ARBA" id="ARBA00022801"/>
    </source>
</evidence>
<evidence type="ECO:0000313" key="8">
    <source>
        <dbReference type="Proteomes" id="UP000320386"/>
    </source>
</evidence>
<dbReference type="SUPFAM" id="SSF56281">
    <property type="entry name" value="Metallo-hydrolase/oxidoreductase"/>
    <property type="match status" value="1"/>
</dbReference>
<reference evidence="7 8" key="1">
    <citation type="submission" date="2019-02" db="EMBL/GenBank/DDBJ databases">
        <title>Deep-cultivation of Planctomycetes and their phenomic and genomic characterization uncovers novel biology.</title>
        <authorList>
            <person name="Wiegand S."/>
            <person name="Jogler M."/>
            <person name="Boedeker C."/>
            <person name="Pinto D."/>
            <person name="Vollmers J."/>
            <person name="Rivas-Marin E."/>
            <person name="Kohn T."/>
            <person name="Peeters S.H."/>
            <person name="Heuer A."/>
            <person name="Rast P."/>
            <person name="Oberbeckmann S."/>
            <person name="Bunk B."/>
            <person name="Jeske O."/>
            <person name="Meyerdierks A."/>
            <person name="Storesund J.E."/>
            <person name="Kallscheuer N."/>
            <person name="Luecker S."/>
            <person name="Lage O.M."/>
            <person name="Pohl T."/>
            <person name="Merkel B.J."/>
            <person name="Hornburger P."/>
            <person name="Mueller R.-W."/>
            <person name="Bruemmer F."/>
            <person name="Labrenz M."/>
            <person name="Spormann A.M."/>
            <person name="Op den Camp H."/>
            <person name="Overmann J."/>
            <person name="Amann R."/>
            <person name="Jetten M.S.M."/>
            <person name="Mascher T."/>
            <person name="Medema M.H."/>
            <person name="Devos D.P."/>
            <person name="Kaster A.-K."/>
            <person name="Ovreas L."/>
            <person name="Rohde M."/>
            <person name="Galperin M.Y."/>
            <person name="Jogler C."/>
        </authorList>
    </citation>
    <scope>NUCLEOTIDE SEQUENCE [LARGE SCALE GENOMIC DNA]</scope>
    <source>
        <strain evidence="7 8">Pan265</strain>
    </source>
</reference>
<organism evidence="7 8">
    <name type="scientific">Mucisphaera calidilacus</name>
    <dbReference type="NCBI Taxonomy" id="2527982"/>
    <lineage>
        <taxon>Bacteria</taxon>
        <taxon>Pseudomonadati</taxon>
        <taxon>Planctomycetota</taxon>
        <taxon>Phycisphaerae</taxon>
        <taxon>Phycisphaerales</taxon>
        <taxon>Phycisphaeraceae</taxon>
        <taxon>Mucisphaera</taxon>
    </lineage>
</organism>
<dbReference type="InterPro" id="IPR051013">
    <property type="entry name" value="MBL_superfamily_lactonases"/>
</dbReference>
<dbReference type="Proteomes" id="UP000320386">
    <property type="component" value="Chromosome"/>
</dbReference>
<protein>
    <submittedName>
        <fullName evidence="7">N-acyl homoserine lactonase</fullName>
        <ecNumber evidence="7">3.1.1.81</ecNumber>
    </submittedName>
</protein>
<dbReference type="GO" id="GO:0046872">
    <property type="term" value="F:metal ion binding"/>
    <property type="evidence" value="ECO:0007669"/>
    <property type="project" value="UniProtKB-KW"/>
</dbReference>
<dbReference type="OrthoDB" id="9802897at2"/>
<dbReference type="Pfam" id="PF00753">
    <property type="entry name" value="Lactamase_B"/>
    <property type="match status" value="1"/>
</dbReference>
<keyword evidence="4 7" id="KW-0378">Hydrolase</keyword>
<evidence type="ECO:0000256" key="1">
    <source>
        <dbReference type="ARBA" id="ARBA00001947"/>
    </source>
</evidence>
<dbReference type="PANTHER" id="PTHR42978">
    <property type="entry name" value="QUORUM-QUENCHING LACTONASE YTNP-RELATED-RELATED"/>
    <property type="match status" value="1"/>
</dbReference>
<dbReference type="PANTHER" id="PTHR42978:SF2">
    <property type="entry name" value="102 KBASES UNSTABLE REGION: FROM 1 TO 119443"/>
    <property type="match status" value="1"/>
</dbReference>
<dbReference type="KEGG" id="mcad:Pan265_07330"/>
<dbReference type="Gene3D" id="3.60.15.10">
    <property type="entry name" value="Ribonuclease Z/Hydroxyacylglutathione hydrolase-like"/>
    <property type="match status" value="1"/>
</dbReference>
<dbReference type="GO" id="GO:0102007">
    <property type="term" value="F:acyl-L-homoserine-lactone lactonohydrolase activity"/>
    <property type="evidence" value="ECO:0007669"/>
    <property type="project" value="UniProtKB-EC"/>
</dbReference>
<dbReference type="RefSeq" id="WP_145445031.1">
    <property type="nucleotide sequence ID" value="NZ_CP036280.1"/>
</dbReference>
<dbReference type="EC" id="3.1.1.81" evidence="7"/>
<feature type="domain" description="Metallo-beta-lactamase" evidence="6">
    <location>
        <begin position="29"/>
        <end position="213"/>
    </location>
</feature>
<keyword evidence="8" id="KW-1185">Reference proteome</keyword>